<name>A0A9P6NIV8_9BASI</name>
<dbReference type="Proteomes" id="UP000886653">
    <property type="component" value="Unassembled WGS sequence"/>
</dbReference>
<keyword evidence="1" id="KW-1133">Transmembrane helix</keyword>
<comment type="caution">
    <text evidence="2">The sequence shown here is derived from an EMBL/GenBank/DDBJ whole genome shotgun (WGS) entry which is preliminary data.</text>
</comment>
<keyword evidence="3" id="KW-1185">Reference proteome</keyword>
<dbReference type="EMBL" id="MU167285">
    <property type="protein sequence ID" value="KAG0144992.1"/>
    <property type="molecule type" value="Genomic_DNA"/>
</dbReference>
<evidence type="ECO:0000256" key="1">
    <source>
        <dbReference type="SAM" id="Phobius"/>
    </source>
</evidence>
<reference evidence="2" key="1">
    <citation type="submission" date="2013-11" db="EMBL/GenBank/DDBJ databases">
        <title>Genome sequence of the fusiform rust pathogen reveals effectors for host alternation and coevolution with pine.</title>
        <authorList>
            <consortium name="DOE Joint Genome Institute"/>
            <person name="Smith K."/>
            <person name="Pendleton A."/>
            <person name="Kubisiak T."/>
            <person name="Anderson C."/>
            <person name="Salamov A."/>
            <person name="Aerts A."/>
            <person name="Riley R."/>
            <person name="Clum A."/>
            <person name="Lindquist E."/>
            <person name="Ence D."/>
            <person name="Campbell M."/>
            <person name="Kronenberg Z."/>
            <person name="Feau N."/>
            <person name="Dhillon B."/>
            <person name="Hamelin R."/>
            <person name="Burleigh J."/>
            <person name="Smith J."/>
            <person name="Yandell M."/>
            <person name="Nelson C."/>
            <person name="Grigoriev I."/>
            <person name="Davis J."/>
        </authorList>
    </citation>
    <scope>NUCLEOTIDE SEQUENCE</scope>
    <source>
        <strain evidence="2">G11</strain>
    </source>
</reference>
<proteinExistence type="predicted"/>
<accession>A0A9P6NIV8</accession>
<organism evidence="2 3">
    <name type="scientific">Cronartium quercuum f. sp. fusiforme G11</name>
    <dbReference type="NCBI Taxonomy" id="708437"/>
    <lineage>
        <taxon>Eukaryota</taxon>
        <taxon>Fungi</taxon>
        <taxon>Dikarya</taxon>
        <taxon>Basidiomycota</taxon>
        <taxon>Pucciniomycotina</taxon>
        <taxon>Pucciniomycetes</taxon>
        <taxon>Pucciniales</taxon>
        <taxon>Coleosporiaceae</taxon>
        <taxon>Cronartium</taxon>
    </lineage>
</organism>
<dbReference type="AlphaFoldDB" id="A0A9P6NIV8"/>
<feature type="transmembrane region" description="Helical" evidence="1">
    <location>
        <begin position="20"/>
        <end position="40"/>
    </location>
</feature>
<sequence length="51" mass="5698">MNPSSSIFELHPQQSTLPYISLYHPALVLVLASTMAPPTFSIDKHCGRLWT</sequence>
<evidence type="ECO:0000313" key="3">
    <source>
        <dbReference type="Proteomes" id="UP000886653"/>
    </source>
</evidence>
<keyword evidence="1" id="KW-0812">Transmembrane</keyword>
<gene>
    <name evidence="2" type="ORF">CROQUDRAFT_659307</name>
</gene>
<evidence type="ECO:0000313" key="2">
    <source>
        <dbReference type="EMBL" id="KAG0144992.1"/>
    </source>
</evidence>
<protein>
    <submittedName>
        <fullName evidence="2">Uncharacterized protein</fullName>
    </submittedName>
</protein>
<keyword evidence="1" id="KW-0472">Membrane</keyword>